<dbReference type="EMBL" id="JAATJM010000001">
    <property type="protein sequence ID" value="NJC41025.1"/>
    <property type="molecule type" value="Genomic_DNA"/>
</dbReference>
<dbReference type="AlphaFoldDB" id="A0A7X5YJD4"/>
<dbReference type="Proteomes" id="UP000587415">
    <property type="component" value="Unassembled WGS sequence"/>
</dbReference>
<reference evidence="2 3" key="1">
    <citation type="submission" date="2020-03" db="EMBL/GenBank/DDBJ databases">
        <title>Genomic Encyclopedia of Type Strains, Phase IV (KMG-IV): sequencing the most valuable type-strain genomes for metagenomic binning, comparative biology and taxonomic classification.</title>
        <authorList>
            <person name="Goeker M."/>
        </authorList>
    </citation>
    <scope>NUCLEOTIDE SEQUENCE [LARGE SCALE GENOMIC DNA]</scope>
    <source>
        <strain evidence="2 3">DSM 4736</strain>
    </source>
</reference>
<feature type="domain" description="RES" evidence="1">
    <location>
        <begin position="87"/>
        <end position="220"/>
    </location>
</feature>
<accession>A0A7X5YJD4</accession>
<keyword evidence="3" id="KW-1185">Reference proteome</keyword>
<gene>
    <name evidence="2" type="ORF">GGQ87_001283</name>
</gene>
<evidence type="ECO:0000313" key="3">
    <source>
        <dbReference type="Proteomes" id="UP000587415"/>
    </source>
</evidence>
<evidence type="ECO:0000313" key="2">
    <source>
        <dbReference type="EMBL" id="NJC41025.1"/>
    </source>
</evidence>
<protein>
    <recommendedName>
        <fullName evidence="1">RES domain-containing protein</fullName>
    </recommendedName>
</protein>
<evidence type="ECO:0000259" key="1">
    <source>
        <dbReference type="Pfam" id="PF08808"/>
    </source>
</evidence>
<dbReference type="Pfam" id="PF08808">
    <property type="entry name" value="RES"/>
    <property type="match status" value="1"/>
</dbReference>
<comment type="caution">
    <text evidence="2">The sequence shown here is derived from an EMBL/GenBank/DDBJ whole genome shotgun (WGS) entry which is preliminary data.</text>
</comment>
<dbReference type="InterPro" id="IPR014914">
    <property type="entry name" value="RES_dom"/>
</dbReference>
<dbReference type="RefSeq" id="WP_209282404.1">
    <property type="nucleotide sequence ID" value="NZ_JAATJM010000001.1"/>
</dbReference>
<name>A0A7X5YJD4_9CAUL</name>
<organism evidence="2 3">
    <name type="scientific">Brevundimonas alba</name>
    <dbReference type="NCBI Taxonomy" id="74314"/>
    <lineage>
        <taxon>Bacteria</taxon>
        <taxon>Pseudomonadati</taxon>
        <taxon>Pseudomonadota</taxon>
        <taxon>Alphaproteobacteria</taxon>
        <taxon>Caulobacterales</taxon>
        <taxon>Caulobacteraceae</taxon>
        <taxon>Brevundimonas</taxon>
    </lineage>
</organism>
<sequence length="251" mass="28095">MSISIESGNTSTRSAAGEFEIVDLKQVFFGLIPSRFPPITLYERITRPDRGEAIAELEAMTNPRLREKARLLNNVGAVDVDSPKLQNWNHAPFAYLNPEGTRYFDSTTPVLELFDDLQTALAVSVGRRETFLARTGEKPMGLDMRVLSRPVTGRFADLTAWDPDMDQAERWRRAAAVRELGLDGVLFRPAERPSAQGVAILNRDVLGRAVQGDHFRYVWDGQRIRSLYGFRDGVTLQPDDLRSSSPTSDLG</sequence>
<proteinExistence type="predicted"/>